<dbReference type="NCBIfam" id="TIGR00262">
    <property type="entry name" value="trpA"/>
    <property type="match status" value="1"/>
</dbReference>
<dbReference type="Pfam" id="PF00290">
    <property type="entry name" value="Trp_syntA"/>
    <property type="match status" value="1"/>
</dbReference>
<dbReference type="UniPathway" id="UPA00035">
    <property type="reaction ID" value="UER00044"/>
</dbReference>
<dbReference type="RefSeq" id="WP_091832788.1">
    <property type="nucleotide sequence ID" value="NZ_FNZK01000014.1"/>
</dbReference>
<dbReference type="FunFam" id="3.20.20.70:FF:000037">
    <property type="entry name" value="Tryptophan synthase alpha chain"/>
    <property type="match status" value="1"/>
</dbReference>
<comment type="catalytic activity">
    <reaction evidence="8 9">
        <text>(1S,2R)-1-C-(indol-3-yl)glycerol 3-phosphate + L-serine = D-glyceraldehyde 3-phosphate + L-tryptophan + H2O</text>
        <dbReference type="Rhea" id="RHEA:10532"/>
        <dbReference type="ChEBI" id="CHEBI:15377"/>
        <dbReference type="ChEBI" id="CHEBI:33384"/>
        <dbReference type="ChEBI" id="CHEBI:57912"/>
        <dbReference type="ChEBI" id="CHEBI:58866"/>
        <dbReference type="ChEBI" id="CHEBI:59776"/>
        <dbReference type="EC" id="4.2.1.20"/>
    </reaction>
</comment>
<comment type="function">
    <text evidence="1 9">The alpha subunit is responsible for the aldol cleavage of indoleglycerol phosphate to indole and glyceraldehyde 3-phosphate.</text>
</comment>
<dbReference type="Gene3D" id="3.20.20.70">
    <property type="entry name" value="Aldolase class I"/>
    <property type="match status" value="1"/>
</dbReference>
<evidence type="ECO:0000313" key="11">
    <source>
        <dbReference type="EMBL" id="SEJ70143.1"/>
    </source>
</evidence>
<gene>
    <name evidence="9" type="primary">trpA</name>
    <name evidence="11" type="ORF">SAMN05660742_11440</name>
</gene>
<evidence type="ECO:0000256" key="10">
    <source>
        <dbReference type="RuleBase" id="RU003662"/>
    </source>
</evidence>
<accession>A0A1H7AX26</accession>
<name>A0A1H7AX26_9FIRM</name>
<keyword evidence="12" id="KW-1185">Reference proteome</keyword>
<dbReference type="PANTHER" id="PTHR43406">
    <property type="entry name" value="TRYPTOPHAN SYNTHASE, ALPHA CHAIN"/>
    <property type="match status" value="1"/>
</dbReference>
<dbReference type="GO" id="GO:0005829">
    <property type="term" value="C:cytosol"/>
    <property type="evidence" value="ECO:0007669"/>
    <property type="project" value="TreeGrafter"/>
</dbReference>
<evidence type="ECO:0000256" key="3">
    <source>
        <dbReference type="ARBA" id="ARBA00011270"/>
    </source>
</evidence>
<keyword evidence="6 9" id="KW-0057">Aromatic amino acid biosynthesis</keyword>
<evidence type="ECO:0000256" key="7">
    <source>
        <dbReference type="ARBA" id="ARBA00023239"/>
    </source>
</evidence>
<dbReference type="GO" id="GO:0004834">
    <property type="term" value="F:tryptophan synthase activity"/>
    <property type="evidence" value="ECO:0007669"/>
    <property type="project" value="UniProtKB-UniRule"/>
</dbReference>
<evidence type="ECO:0000256" key="9">
    <source>
        <dbReference type="HAMAP-Rule" id="MF_00131"/>
    </source>
</evidence>
<dbReference type="Proteomes" id="UP000199662">
    <property type="component" value="Unassembled WGS sequence"/>
</dbReference>
<dbReference type="CDD" id="cd04724">
    <property type="entry name" value="Tryptophan_synthase_alpha"/>
    <property type="match status" value="1"/>
</dbReference>
<organism evidence="11 12">
    <name type="scientific">Propionispira arboris</name>
    <dbReference type="NCBI Taxonomy" id="84035"/>
    <lineage>
        <taxon>Bacteria</taxon>
        <taxon>Bacillati</taxon>
        <taxon>Bacillota</taxon>
        <taxon>Negativicutes</taxon>
        <taxon>Selenomonadales</taxon>
        <taxon>Selenomonadaceae</taxon>
        <taxon>Propionispira</taxon>
    </lineage>
</organism>
<evidence type="ECO:0000256" key="6">
    <source>
        <dbReference type="ARBA" id="ARBA00023141"/>
    </source>
</evidence>
<comment type="similarity">
    <text evidence="9 10">Belongs to the TrpA family.</text>
</comment>
<dbReference type="STRING" id="84035.SAMN05660742_11440"/>
<dbReference type="SUPFAM" id="SSF51366">
    <property type="entry name" value="Ribulose-phoshate binding barrel"/>
    <property type="match status" value="1"/>
</dbReference>
<evidence type="ECO:0000256" key="5">
    <source>
        <dbReference type="ARBA" id="ARBA00022822"/>
    </source>
</evidence>
<comment type="pathway">
    <text evidence="2 9">Amino-acid biosynthesis; L-tryptophan biosynthesis; L-tryptophan from chorismate: step 5/5.</text>
</comment>
<evidence type="ECO:0000256" key="8">
    <source>
        <dbReference type="ARBA" id="ARBA00049047"/>
    </source>
</evidence>
<dbReference type="EC" id="4.2.1.20" evidence="9"/>
<comment type="subunit">
    <text evidence="3 9">Tetramer of two alpha and two beta chains.</text>
</comment>
<dbReference type="InterPro" id="IPR018204">
    <property type="entry name" value="Trp_synthase_alpha_AS"/>
</dbReference>
<dbReference type="PROSITE" id="PS00167">
    <property type="entry name" value="TRP_SYNTHASE_ALPHA"/>
    <property type="match status" value="1"/>
</dbReference>
<proteinExistence type="inferred from homology"/>
<evidence type="ECO:0000256" key="4">
    <source>
        <dbReference type="ARBA" id="ARBA00022605"/>
    </source>
</evidence>
<reference evidence="11 12" key="1">
    <citation type="submission" date="2016-10" db="EMBL/GenBank/DDBJ databases">
        <authorList>
            <person name="de Groot N.N."/>
        </authorList>
    </citation>
    <scope>NUCLEOTIDE SEQUENCE [LARGE SCALE GENOMIC DNA]</scope>
    <source>
        <strain evidence="11 12">DSM 2179</strain>
    </source>
</reference>
<dbReference type="EMBL" id="FNZK01000014">
    <property type="protein sequence ID" value="SEJ70143.1"/>
    <property type="molecule type" value="Genomic_DNA"/>
</dbReference>
<evidence type="ECO:0000313" key="12">
    <source>
        <dbReference type="Proteomes" id="UP000199662"/>
    </source>
</evidence>
<feature type="active site" description="Proton acceptor" evidence="9">
    <location>
        <position position="60"/>
    </location>
</feature>
<dbReference type="PANTHER" id="PTHR43406:SF1">
    <property type="entry name" value="TRYPTOPHAN SYNTHASE ALPHA CHAIN, CHLOROPLASTIC"/>
    <property type="match status" value="1"/>
</dbReference>
<protein>
    <recommendedName>
        <fullName evidence="9">Tryptophan synthase alpha chain</fullName>
        <ecNumber evidence="9">4.2.1.20</ecNumber>
    </recommendedName>
</protein>
<evidence type="ECO:0000256" key="1">
    <source>
        <dbReference type="ARBA" id="ARBA00003365"/>
    </source>
</evidence>
<keyword evidence="5 9" id="KW-0822">Tryptophan biosynthesis</keyword>
<dbReference type="InterPro" id="IPR013785">
    <property type="entry name" value="Aldolase_TIM"/>
</dbReference>
<feature type="active site" description="Proton acceptor" evidence="9">
    <location>
        <position position="49"/>
    </location>
</feature>
<sequence>MTRLDDTLQTLKAKGKKGLFIYITAGAPDFATTIAAVKAAEQAGADVIELGIAFSDPIADGPVIQKAATIAIQNGATTKKVLDMVKTIRSFTQIPLIGMGYINTMLNFGVEKFIQEFKAAGLDGMIIPDMPHEESADIAQICKDNAFHLIEFVTPNTIQTRIQEICTSANGFIYCVSVNGVTGVRKIDYKPINDVVQLVKKETIVPLAVGFGIGTPAAALEASEYADHVIVGSAVVKLILEKNVAGAGELIQSIRQALDKGGV</sequence>
<keyword evidence="4 9" id="KW-0028">Amino-acid biosynthesis</keyword>
<keyword evidence="7 9" id="KW-0456">Lyase</keyword>
<dbReference type="HAMAP" id="MF_00131">
    <property type="entry name" value="Trp_synth_alpha"/>
    <property type="match status" value="1"/>
</dbReference>
<dbReference type="InterPro" id="IPR011060">
    <property type="entry name" value="RibuloseP-bd_barrel"/>
</dbReference>
<dbReference type="InterPro" id="IPR002028">
    <property type="entry name" value="Trp_synthase_suA"/>
</dbReference>
<dbReference type="AlphaFoldDB" id="A0A1H7AX26"/>
<evidence type="ECO:0000256" key="2">
    <source>
        <dbReference type="ARBA" id="ARBA00004733"/>
    </source>
</evidence>